<keyword evidence="3" id="KW-1185">Reference proteome</keyword>
<dbReference type="RefSeq" id="WP_100986013.1">
    <property type="nucleotide sequence ID" value="NZ_CP025096.1"/>
</dbReference>
<dbReference type="Proteomes" id="UP000232883">
    <property type="component" value="Chromosome"/>
</dbReference>
<dbReference type="KEGG" id="spir:CWM47_01390"/>
<evidence type="ECO:0000313" key="3">
    <source>
        <dbReference type="Proteomes" id="UP000232883"/>
    </source>
</evidence>
<sequence>MRLFLTTALVVITLVNSVAQSTGRRPKMAIFSASSEWQKVTLKPTSALAVSPSGRPSTAVEKPASSPVGQAAPVTVTNPTEVMAPARTAPYPTVNSDYHPAFTGDFATNRNGWKAGIKGDYYFQIGLGRYSIRKRNTNTTQVALSTVELPADINLNRAEVFTIKVDVLADSGQVPSGGIVFGIKDSLNYNAFTLNAKGEVSIIRVANGSTFGDYMPGDFFSPGVSVEKNRDRLSIQRRGDELHFYVNAVEIRSSPYPFKMFAGNGIGLMASGYWTSFQKLTVTLGL</sequence>
<reference evidence="2 3" key="1">
    <citation type="submission" date="2017-11" db="EMBL/GenBank/DDBJ databases">
        <title>Taxonomic description and genome sequences of Spirosoma HA7 sp. nov., isolated from pollen microhabitat of Corylus avellana.</title>
        <authorList>
            <person name="Ambika Manirajan B."/>
            <person name="Suarez C."/>
            <person name="Ratering S."/>
            <person name="Geissler-Plaum R."/>
            <person name="Cardinale M."/>
            <person name="Sylvia S."/>
        </authorList>
    </citation>
    <scope>NUCLEOTIDE SEQUENCE [LARGE SCALE GENOMIC DNA]</scope>
    <source>
        <strain evidence="2 3">HA7</strain>
    </source>
</reference>
<evidence type="ECO:0000256" key="1">
    <source>
        <dbReference type="SAM" id="MobiDB-lite"/>
    </source>
</evidence>
<dbReference type="AlphaFoldDB" id="A0A2K8YSM8"/>
<dbReference type="EMBL" id="CP025096">
    <property type="protein sequence ID" value="AUD00588.1"/>
    <property type="molecule type" value="Genomic_DNA"/>
</dbReference>
<protein>
    <recommendedName>
        <fullName evidence="4">3-keto-disaccharide hydrolase domain-containing protein</fullName>
    </recommendedName>
</protein>
<feature type="region of interest" description="Disordered" evidence="1">
    <location>
        <begin position="48"/>
        <end position="72"/>
    </location>
</feature>
<dbReference type="Gene3D" id="2.60.120.560">
    <property type="entry name" value="Exo-inulinase, domain 1"/>
    <property type="match status" value="1"/>
</dbReference>
<name>A0A2K8YSM8_9BACT</name>
<evidence type="ECO:0000313" key="2">
    <source>
        <dbReference type="EMBL" id="AUD00588.1"/>
    </source>
</evidence>
<proteinExistence type="predicted"/>
<evidence type="ECO:0008006" key="4">
    <source>
        <dbReference type="Google" id="ProtNLM"/>
    </source>
</evidence>
<accession>A0A2K8YSM8</accession>
<gene>
    <name evidence="2" type="ORF">CWM47_01390</name>
</gene>
<dbReference type="OrthoDB" id="959104at2"/>
<organism evidence="2 3">
    <name type="scientific">Spirosoma pollinicola</name>
    <dbReference type="NCBI Taxonomy" id="2057025"/>
    <lineage>
        <taxon>Bacteria</taxon>
        <taxon>Pseudomonadati</taxon>
        <taxon>Bacteroidota</taxon>
        <taxon>Cytophagia</taxon>
        <taxon>Cytophagales</taxon>
        <taxon>Cytophagaceae</taxon>
        <taxon>Spirosoma</taxon>
    </lineage>
</organism>